<accession>A0A951QCF9</accession>
<keyword evidence="11 18" id="KW-1133">Transmembrane helix</keyword>
<evidence type="ECO:0000256" key="13">
    <source>
        <dbReference type="ARBA" id="ARBA00023008"/>
    </source>
</evidence>
<dbReference type="PROSITE" id="PS50855">
    <property type="entry name" value="COX1"/>
    <property type="match status" value="1"/>
</dbReference>
<evidence type="ECO:0000256" key="3">
    <source>
        <dbReference type="ARBA" id="ARBA00009578"/>
    </source>
</evidence>
<feature type="domain" description="Cytochrome oxidase subunit I profile" evidence="19">
    <location>
        <begin position="21"/>
        <end position="532"/>
    </location>
</feature>
<evidence type="ECO:0000256" key="14">
    <source>
        <dbReference type="ARBA" id="ARBA00023136"/>
    </source>
</evidence>
<evidence type="ECO:0000259" key="19">
    <source>
        <dbReference type="PROSITE" id="PS50855"/>
    </source>
</evidence>
<evidence type="ECO:0000313" key="21">
    <source>
        <dbReference type="Proteomes" id="UP000757435"/>
    </source>
</evidence>
<evidence type="ECO:0000256" key="4">
    <source>
        <dbReference type="ARBA" id="ARBA00022448"/>
    </source>
</evidence>
<keyword evidence="12 18" id="KW-0408">Iron</keyword>
<dbReference type="PRINTS" id="PR01165">
    <property type="entry name" value="CYCOXIDASEI"/>
</dbReference>
<reference evidence="20" key="1">
    <citation type="submission" date="2021-05" db="EMBL/GenBank/DDBJ databases">
        <authorList>
            <person name="Pietrasiak N."/>
            <person name="Ward R."/>
            <person name="Stajich J.E."/>
            <person name="Kurbessoian T."/>
        </authorList>
    </citation>
    <scope>NUCLEOTIDE SEQUENCE</scope>
    <source>
        <strain evidence="20">UHER 2000/2452</strain>
    </source>
</reference>
<keyword evidence="6 17" id="KW-0679">Respiratory chain</keyword>
<dbReference type="Gene3D" id="1.20.210.10">
    <property type="entry name" value="Cytochrome c oxidase-like, subunit I domain"/>
    <property type="match status" value="1"/>
</dbReference>
<feature type="transmembrane region" description="Helical" evidence="18">
    <location>
        <begin position="204"/>
        <end position="232"/>
    </location>
</feature>
<dbReference type="GO" id="GO:0004129">
    <property type="term" value="F:cytochrome-c oxidase activity"/>
    <property type="evidence" value="ECO:0007669"/>
    <property type="project" value="UniProtKB-EC"/>
</dbReference>
<keyword evidence="13 18" id="KW-0186">Copper</keyword>
<keyword evidence="14 18" id="KW-0472">Membrane</keyword>
<dbReference type="Pfam" id="PF00115">
    <property type="entry name" value="COX1"/>
    <property type="match status" value="1"/>
</dbReference>
<protein>
    <recommendedName>
        <fullName evidence="18">Cytochrome c oxidase subunit 1</fullName>
        <ecNumber evidence="18">7.1.1.9</ecNumber>
    </recommendedName>
</protein>
<feature type="transmembrane region" description="Helical" evidence="18">
    <location>
        <begin position="358"/>
        <end position="379"/>
    </location>
</feature>
<organism evidence="20 21">
    <name type="scientific">Drouetiella hepatica Uher 2000/2452</name>
    <dbReference type="NCBI Taxonomy" id="904376"/>
    <lineage>
        <taxon>Bacteria</taxon>
        <taxon>Bacillati</taxon>
        <taxon>Cyanobacteriota</taxon>
        <taxon>Cyanophyceae</taxon>
        <taxon>Oculatellales</taxon>
        <taxon>Oculatellaceae</taxon>
        <taxon>Drouetiella</taxon>
    </lineage>
</organism>
<dbReference type="GO" id="GO:0020037">
    <property type="term" value="F:heme binding"/>
    <property type="evidence" value="ECO:0007669"/>
    <property type="project" value="InterPro"/>
</dbReference>
<dbReference type="GO" id="GO:0046872">
    <property type="term" value="F:metal ion binding"/>
    <property type="evidence" value="ECO:0007669"/>
    <property type="project" value="UniProtKB-KW"/>
</dbReference>
<dbReference type="InterPro" id="IPR014241">
    <property type="entry name" value="Cyt_c_oxidase_su1_bac"/>
</dbReference>
<proteinExistence type="inferred from homology"/>
<evidence type="ECO:0000256" key="16">
    <source>
        <dbReference type="ARBA" id="ARBA00047816"/>
    </source>
</evidence>
<evidence type="ECO:0000256" key="6">
    <source>
        <dbReference type="ARBA" id="ARBA00022660"/>
    </source>
</evidence>
<feature type="transmembrane region" description="Helical" evidence="18">
    <location>
        <begin position="33"/>
        <end position="56"/>
    </location>
</feature>
<evidence type="ECO:0000256" key="8">
    <source>
        <dbReference type="ARBA" id="ARBA00022723"/>
    </source>
</evidence>
<comment type="pathway">
    <text evidence="2 18">Energy metabolism; oxidative phosphorylation.</text>
</comment>
<dbReference type="NCBIfam" id="TIGR02891">
    <property type="entry name" value="CtaD_CoxA"/>
    <property type="match status" value="1"/>
</dbReference>
<dbReference type="InterPro" id="IPR000883">
    <property type="entry name" value="Cyt_C_Oxase_1"/>
</dbReference>
<evidence type="ECO:0000256" key="2">
    <source>
        <dbReference type="ARBA" id="ARBA00004673"/>
    </source>
</evidence>
<comment type="catalytic activity">
    <reaction evidence="16 18">
        <text>4 Fe(II)-[cytochrome c] + O2 + 8 H(+)(in) = 4 Fe(III)-[cytochrome c] + 2 H2O + 4 H(+)(out)</text>
        <dbReference type="Rhea" id="RHEA:11436"/>
        <dbReference type="Rhea" id="RHEA-COMP:10350"/>
        <dbReference type="Rhea" id="RHEA-COMP:14399"/>
        <dbReference type="ChEBI" id="CHEBI:15377"/>
        <dbReference type="ChEBI" id="CHEBI:15378"/>
        <dbReference type="ChEBI" id="CHEBI:15379"/>
        <dbReference type="ChEBI" id="CHEBI:29033"/>
        <dbReference type="ChEBI" id="CHEBI:29034"/>
        <dbReference type="EC" id="7.1.1.9"/>
    </reaction>
</comment>
<feature type="transmembrane region" description="Helical" evidence="18">
    <location>
        <begin position="165"/>
        <end position="192"/>
    </location>
</feature>
<evidence type="ECO:0000256" key="18">
    <source>
        <dbReference type="RuleBase" id="RU363061"/>
    </source>
</evidence>
<feature type="transmembrane region" description="Helical" evidence="18">
    <location>
        <begin position="287"/>
        <end position="311"/>
    </location>
</feature>
<dbReference type="EC" id="7.1.1.9" evidence="18"/>
<comment type="caution">
    <text evidence="20">The sequence shown here is derived from an EMBL/GenBank/DDBJ whole genome shotgun (WGS) entry which is preliminary data.</text>
</comment>
<evidence type="ECO:0000256" key="12">
    <source>
        <dbReference type="ARBA" id="ARBA00023004"/>
    </source>
</evidence>
<comment type="similarity">
    <text evidence="3 17">Belongs to the heme-copper respiratory oxidase family.</text>
</comment>
<keyword evidence="4 17" id="KW-0813">Transport</keyword>
<evidence type="ECO:0000256" key="5">
    <source>
        <dbReference type="ARBA" id="ARBA00022617"/>
    </source>
</evidence>
<dbReference type="GO" id="GO:0022904">
    <property type="term" value="P:respiratory electron transport chain"/>
    <property type="evidence" value="ECO:0007669"/>
    <property type="project" value="TreeGrafter"/>
</dbReference>
<dbReference type="GO" id="GO:0009060">
    <property type="term" value="P:aerobic respiration"/>
    <property type="evidence" value="ECO:0007669"/>
    <property type="project" value="InterPro"/>
</dbReference>
<evidence type="ECO:0000313" key="20">
    <source>
        <dbReference type="EMBL" id="MBW4660223.1"/>
    </source>
</evidence>
<evidence type="ECO:0000256" key="7">
    <source>
        <dbReference type="ARBA" id="ARBA00022692"/>
    </source>
</evidence>
<feature type="transmembrane region" description="Helical" evidence="18">
    <location>
        <begin position="399"/>
        <end position="417"/>
    </location>
</feature>
<dbReference type="Proteomes" id="UP000757435">
    <property type="component" value="Unassembled WGS sequence"/>
</dbReference>
<keyword evidence="10 17" id="KW-0249">Electron transport</keyword>
<comment type="subcellular location">
    <subcellularLocation>
        <location evidence="18">Cell membrane</location>
        <topology evidence="18">Multi-pass membrane protein</topology>
    </subcellularLocation>
    <subcellularLocation>
        <location evidence="1">Membrane</location>
        <topology evidence="1">Multi-pass membrane protein</topology>
    </subcellularLocation>
</comment>
<dbReference type="PROSITE" id="PS00077">
    <property type="entry name" value="COX1_CUB"/>
    <property type="match status" value="1"/>
</dbReference>
<dbReference type="InterPro" id="IPR036927">
    <property type="entry name" value="Cyt_c_oxase-like_su1_sf"/>
</dbReference>
<feature type="transmembrane region" description="Helical" evidence="18">
    <location>
        <begin position="323"/>
        <end position="346"/>
    </location>
</feature>
<keyword evidence="18" id="KW-1003">Cell membrane</keyword>
<feature type="transmembrane region" description="Helical" evidence="18">
    <location>
        <begin position="76"/>
        <end position="105"/>
    </location>
</feature>
<gene>
    <name evidence="20" type="primary">ctaD</name>
    <name evidence="20" type="ORF">KME15_16225</name>
</gene>
<dbReference type="GO" id="GO:0015990">
    <property type="term" value="P:electron transport coupled proton transport"/>
    <property type="evidence" value="ECO:0007669"/>
    <property type="project" value="InterPro"/>
</dbReference>
<keyword evidence="5 17" id="KW-0349">Heme</keyword>
<keyword evidence="7 17" id="KW-0812">Transmembrane</keyword>
<dbReference type="PANTHER" id="PTHR10422:SF18">
    <property type="entry name" value="CYTOCHROME C OXIDASE SUBUNIT 1"/>
    <property type="match status" value="1"/>
</dbReference>
<name>A0A951QCF9_9CYAN</name>
<feature type="transmembrane region" description="Helical" evidence="18">
    <location>
        <begin position="429"/>
        <end position="447"/>
    </location>
</feature>
<dbReference type="GO" id="GO:0005886">
    <property type="term" value="C:plasma membrane"/>
    <property type="evidence" value="ECO:0007669"/>
    <property type="project" value="UniProtKB-SubCell"/>
</dbReference>
<keyword evidence="8 18" id="KW-0479">Metal-binding</keyword>
<dbReference type="SUPFAM" id="SSF81442">
    <property type="entry name" value="Cytochrome c oxidase subunit I-like"/>
    <property type="match status" value="1"/>
</dbReference>
<sequence length="555" mass="61781">MTNIPIESIPVLGKNPLPPAWRKYFSFSTDHKVIGVQYLVTSFVFFLIGGLLSMVMRAELITPESDLVDRSLYNSMFTMHGTIMIFLWIFPSLLGLANFLVPLMIGARDMAFPRLNAVAFWMVPVFGILLMSSFFLPSGASQSGWWAYPPVSLQNPSGDLINGQVMWLLAVAISGVASIMGAVNFVTTIFKMRAPGMTFFRMPIFVWTVLSAQLIQLVGLPALTAGAVMLLLDLTLGTSFFNPEKGGNPLLYQHFFWFYSHPAVYVMVLPIFGVFSEILPVYARKPLFGYRVVAISSITISVVSLLVWVHHMFASGTPGWMRMFFMATTMCVAVPTGVKIFAWTATIWRGKLRMDTPMLFALGAILMFLFAGITGVMLGSVPFDIHVNNTYFVVGHFHYIVYGTITMGMFAALYHWFPKITGRMYYEGLGKLHFWLAFIGTNLNFFPMHPAGLMGMPRRVSSYDPEYAFWNVLASLGGFLLGMSTLPFILNMVSSWVQGKKAPANPWRAIGLEWLVSSPPPVENFEEIPVVIAEPYGYGKSEPLVSNAAAMTQEA</sequence>
<dbReference type="PANTHER" id="PTHR10422">
    <property type="entry name" value="CYTOCHROME C OXIDASE SUBUNIT 1"/>
    <property type="match status" value="1"/>
</dbReference>
<feature type="transmembrane region" description="Helical" evidence="18">
    <location>
        <begin position="117"/>
        <end position="136"/>
    </location>
</feature>
<evidence type="ECO:0000256" key="15">
    <source>
        <dbReference type="ARBA" id="ARBA00025218"/>
    </source>
</evidence>
<feature type="transmembrane region" description="Helical" evidence="18">
    <location>
        <begin position="467"/>
        <end position="490"/>
    </location>
</feature>
<comment type="function">
    <text evidence="15 18">Cytochrome c oxidase is the component of the respiratory chain that catalyzes the reduction of oxygen to water. Subunits 1-3 form the functional core of the enzyme complex. CO I is the catalytic subunit of the enzyme. Electrons originating in cytochrome c are transferred via the copper A center of subunit 2 and heme A of subunit 1 to the bimetallic center formed by heme A3 and copper B.</text>
</comment>
<dbReference type="InterPro" id="IPR023616">
    <property type="entry name" value="Cyt_c_oxase-like_su1_dom"/>
</dbReference>
<evidence type="ECO:0000256" key="11">
    <source>
        <dbReference type="ARBA" id="ARBA00022989"/>
    </source>
</evidence>
<evidence type="ECO:0000256" key="9">
    <source>
        <dbReference type="ARBA" id="ARBA00022967"/>
    </source>
</evidence>
<dbReference type="InterPro" id="IPR023615">
    <property type="entry name" value="Cyt_c_Oxase_su1_BS"/>
</dbReference>
<reference evidence="20" key="2">
    <citation type="journal article" date="2022" name="Microbiol. Resour. Announc.">
        <title>Metagenome Sequencing to Explore Phylogenomics of Terrestrial Cyanobacteria.</title>
        <authorList>
            <person name="Ward R.D."/>
            <person name="Stajich J.E."/>
            <person name="Johansen J.R."/>
            <person name="Huntemann M."/>
            <person name="Clum A."/>
            <person name="Foster B."/>
            <person name="Foster B."/>
            <person name="Roux S."/>
            <person name="Palaniappan K."/>
            <person name="Varghese N."/>
            <person name="Mukherjee S."/>
            <person name="Reddy T.B.K."/>
            <person name="Daum C."/>
            <person name="Copeland A."/>
            <person name="Chen I.A."/>
            <person name="Ivanova N.N."/>
            <person name="Kyrpides N.C."/>
            <person name="Shapiro N."/>
            <person name="Eloe-Fadrosh E.A."/>
            <person name="Pietrasiak N."/>
        </authorList>
    </citation>
    <scope>NUCLEOTIDE SEQUENCE</scope>
    <source>
        <strain evidence="20">UHER 2000/2452</strain>
    </source>
</reference>
<evidence type="ECO:0000256" key="10">
    <source>
        <dbReference type="ARBA" id="ARBA00022982"/>
    </source>
</evidence>
<dbReference type="EMBL" id="JAHHHD010000018">
    <property type="protein sequence ID" value="MBW4660223.1"/>
    <property type="molecule type" value="Genomic_DNA"/>
</dbReference>
<feature type="transmembrane region" description="Helical" evidence="18">
    <location>
        <begin position="252"/>
        <end position="275"/>
    </location>
</feature>
<dbReference type="AlphaFoldDB" id="A0A951QCF9"/>
<evidence type="ECO:0000256" key="17">
    <source>
        <dbReference type="RuleBase" id="RU000370"/>
    </source>
</evidence>
<dbReference type="FunFam" id="1.20.210.10:FF:000004">
    <property type="entry name" value="Cytochrome c oxidase subunit 1"/>
    <property type="match status" value="1"/>
</dbReference>
<evidence type="ECO:0000256" key="1">
    <source>
        <dbReference type="ARBA" id="ARBA00004141"/>
    </source>
</evidence>
<keyword evidence="9" id="KW-1278">Translocase</keyword>